<organism evidence="1 2">
    <name type="scientific">Hyaloscypha variabilis (strain UAMH 11265 / GT02V1 / F)</name>
    <name type="common">Meliniomyces variabilis</name>
    <dbReference type="NCBI Taxonomy" id="1149755"/>
    <lineage>
        <taxon>Eukaryota</taxon>
        <taxon>Fungi</taxon>
        <taxon>Dikarya</taxon>
        <taxon>Ascomycota</taxon>
        <taxon>Pezizomycotina</taxon>
        <taxon>Leotiomycetes</taxon>
        <taxon>Helotiales</taxon>
        <taxon>Hyaloscyphaceae</taxon>
        <taxon>Hyaloscypha</taxon>
        <taxon>Hyaloscypha variabilis</taxon>
    </lineage>
</organism>
<reference evidence="1 2" key="1">
    <citation type="submission" date="2016-04" db="EMBL/GenBank/DDBJ databases">
        <title>A degradative enzymes factory behind the ericoid mycorrhizal symbiosis.</title>
        <authorList>
            <consortium name="DOE Joint Genome Institute"/>
            <person name="Martino E."/>
            <person name="Morin E."/>
            <person name="Grelet G."/>
            <person name="Kuo A."/>
            <person name="Kohler A."/>
            <person name="Daghino S."/>
            <person name="Barry K."/>
            <person name="Choi C."/>
            <person name="Cichocki N."/>
            <person name="Clum A."/>
            <person name="Copeland A."/>
            <person name="Hainaut M."/>
            <person name="Haridas S."/>
            <person name="Labutti K."/>
            <person name="Lindquist E."/>
            <person name="Lipzen A."/>
            <person name="Khouja H.-R."/>
            <person name="Murat C."/>
            <person name="Ohm R."/>
            <person name="Olson A."/>
            <person name="Spatafora J."/>
            <person name="Veneault-Fourrey C."/>
            <person name="Henrissat B."/>
            <person name="Grigoriev I."/>
            <person name="Martin F."/>
            <person name="Perotto S."/>
        </authorList>
    </citation>
    <scope>NUCLEOTIDE SEQUENCE [LARGE SCALE GENOMIC DNA]</scope>
    <source>
        <strain evidence="1 2">F</strain>
    </source>
</reference>
<protein>
    <submittedName>
        <fullName evidence="1">Uncharacterized protein</fullName>
    </submittedName>
</protein>
<sequence length="97" mass="10752">MKTFSLLQPGANSSFRYDRSTICFCPIFGVGCGLVQHGCLGLYLYDALIPRGGVQAREATAAVVHDPDQYYSEAFWNLLFIPRTSTSGELRRQRGTS</sequence>
<dbReference type="PROSITE" id="PS51257">
    <property type="entry name" value="PROKAR_LIPOPROTEIN"/>
    <property type="match status" value="1"/>
</dbReference>
<proteinExistence type="predicted"/>
<dbReference type="AlphaFoldDB" id="A0A2J6R839"/>
<accession>A0A2J6R839</accession>
<keyword evidence="2" id="KW-1185">Reference proteome</keyword>
<evidence type="ECO:0000313" key="2">
    <source>
        <dbReference type="Proteomes" id="UP000235786"/>
    </source>
</evidence>
<gene>
    <name evidence="1" type="ORF">L207DRAFT_124873</name>
</gene>
<dbReference type="Proteomes" id="UP000235786">
    <property type="component" value="Unassembled WGS sequence"/>
</dbReference>
<name>A0A2J6R839_HYAVF</name>
<dbReference type="EMBL" id="KZ613953">
    <property type="protein sequence ID" value="PMD34689.1"/>
    <property type="molecule type" value="Genomic_DNA"/>
</dbReference>
<evidence type="ECO:0000313" key="1">
    <source>
        <dbReference type="EMBL" id="PMD34689.1"/>
    </source>
</evidence>